<organism evidence="2 3">
    <name type="scientific">Paeniglutamicibacter terrestris</name>
    <dbReference type="NCBI Taxonomy" id="2723403"/>
    <lineage>
        <taxon>Bacteria</taxon>
        <taxon>Bacillati</taxon>
        <taxon>Actinomycetota</taxon>
        <taxon>Actinomycetes</taxon>
        <taxon>Micrococcales</taxon>
        <taxon>Micrococcaceae</taxon>
        <taxon>Paeniglutamicibacter</taxon>
    </lineage>
</organism>
<keyword evidence="1" id="KW-1133">Transmembrane helix</keyword>
<feature type="transmembrane region" description="Helical" evidence="1">
    <location>
        <begin position="137"/>
        <end position="157"/>
    </location>
</feature>
<sequence>MGDLIAGIFATVFSILVIIRAPSALREAARVRLWLAHLVMAMVLWLSVTAVYLSGDALLGGRNITNLISHFGFYLMFWLGGAEVALSIGRQDLYRVVHGTIGALVLGAGAAAMTATFIAAAPAYSAMGLDPFRGDPLIILYKVLSYLYPGFVAAVLARPMLRASVESPGLLGSAKRWMAIGFVLVPLVPVAHLGELLDPGYAVVVDLVLYPAIILVATGVTLAFIARQQISRAASSEHRKQTERSD</sequence>
<dbReference type="RefSeq" id="WP_168152659.1">
    <property type="nucleotide sequence ID" value="NZ_JAAWVT010000007.1"/>
</dbReference>
<feature type="transmembrane region" description="Helical" evidence="1">
    <location>
        <begin position="200"/>
        <end position="226"/>
    </location>
</feature>
<comment type="caution">
    <text evidence="2">The sequence shown here is derived from an EMBL/GenBank/DDBJ whole genome shotgun (WGS) entry which is preliminary data.</text>
</comment>
<name>A0ABX1G743_9MICC</name>
<feature type="transmembrane region" description="Helical" evidence="1">
    <location>
        <begin position="177"/>
        <end position="194"/>
    </location>
</feature>
<feature type="transmembrane region" description="Helical" evidence="1">
    <location>
        <begin position="101"/>
        <end position="125"/>
    </location>
</feature>
<reference evidence="2 3" key="1">
    <citation type="submission" date="2020-04" db="EMBL/GenBank/DDBJ databases">
        <title>Paeniglutamicibacter sp. ANT13_2, a novel actinomycete isolated from sediment in Antarctica.</title>
        <authorList>
            <person name="Sakdapetsiri C."/>
            <person name="Pinyakong O."/>
        </authorList>
    </citation>
    <scope>NUCLEOTIDE SEQUENCE [LARGE SCALE GENOMIC DNA]</scope>
    <source>
        <strain evidence="2 3">ANT13_2</strain>
    </source>
</reference>
<evidence type="ECO:0000256" key="1">
    <source>
        <dbReference type="SAM" id="Phobius"/>
    </source>
</evidence>
<keyword evidence="1" id="KW-0812">Transmembrane</keyword>
<dbReference type="EMBL" id="JAAWVT010000007">
    <property type="protein sequence ID" value="NKG21834.1"/>
    <property type="molecule type" value="Genomic_DNA"/>
</dbReference>
<keyword evidence="1" id="KW-0472">Membrane</keyword>
<gene>
    <name evidence="2" type="ORF">HED64_14110</name>
</gene>
<dbReference type="Proteomes" id="UP000746595">
    <property type="component" value="Unassembled WGS sequence"/>
</dbReference>
<evidence type="ECO:0000313" key="3">
    <source>
        <dbReference type="Proteomes" id="UP000746595"/>
    </source>
</evidence>
<protein>
    <submittedName>
        <fullName evidence="2">Uncharacterized protein</fullName>
    </submittedName>
</protein>
<feature type="transmembrane region" description="Helical" evidence="1">
    <location>
        <begin position="67"/>
        <end position="89"/>
    </location>
</feature>
<evidence type="ECO:0000313" key="2">
    <source>
        <dbReference type="EMBL" id="NKG21834.1"/>
    </source>
</evidence>
<feature type="transmembrane region" description="Helical" evidence="1">
    <location>
        <begin position="6"/>
        <end position="22"/>
    </location>
</feature>
<accession>A0ABX1G743</accession>
<feature type="transmembrane region" description="Helical" evidence="1">
    <location>
        <begin position="34"/>
        <end position="55"/>
    </location>
</feature>
<keyword evidence="3" id="KW-1185">Reference proteome</keyword>
<proteinExistence type="predicted"/>